<evidence type="ECO:0008006" key="3">
    <source>
        <dbReference type="Google" id="ProtNLM"/>
    </source>
</evidence>
<accession>A0A1I0Q980</accession>
<organism evidence="1 2">
    <name type="scientific">Roseivirga pacifica</name>
    <dbReference type="NCBI Taxonomy" id="1267423"/>
    <lineage>
        <taxon>Bacteria</taxon>
        <taxon>Pseudomonadati</taxon>
        <taxon>Bacteroidota</taxon>
        <taxon>Cytophagia</taxon>
        <taxon>Cytophagales</taxon>
        <taxon>Roseivirgaceae</taxon>
        <taxon>Roseivirga</taxon>
    </lineage>
</organism>
<dbReference type="GeneID" id="99986838"/>
<dbReference type="RefSeq" id="WP_090258562.1">
    <property type="nucleotide sequence ID" value="NZ_FOIR01000002.1"/>
</dbReference>
<dbReference type="OrthoDB" id="679999at2"/>
<dbReference type="EMBL" id="FOIR01000002">
    <property type="protein sequence ID" value="SEW23564.1"/>
    <property type="molecule type" value="Genomic_DNA"/>
</dbReference>
<name>A0A1I0Q980_9BACT</name>
<sequence>MQNSVSNTVEYYGAHTDNNDNYIVGLDWLELNYEKSHVPLVSDFFFKFEKMEYQTRHFKDLYKVYFNESPLLELKCNPHSDLVGKDLVQIKVENFQLYLNKNLRYILYLFESSYKLKYKSISRLDIFVDFEHLQGYTPIHIYAALAQNELLNMGRSLPKPYFNNPKNMEVTGFTMGSKTSKNKYIRCYDKFLEMQKTSKEYIQSLWDANSIVHGYRFELQLNSRWFSENKRIMGQNEVEIHWENVFQGSFIATVMDSAFINFFDLRINQGKKTKRRNKRFNWLTPFNLGQRFDTYDYDLIKLKRNSQKDSVRSKRIVAKGIFKAAYETESEQYLHAYFEYVNDHSLWEYIETKTPEWVKEFQKNTIVSSPYDWNFYYQTAQEWRG</sequence>
<dbReference type="AlphaFoldDB" id="A0A1I0Q980"/>
<protein>
    <recommendedName>
        <fullName evidence="3">Replication initiation factor</fullName>
    </recommendedName>
</protein>
<dbReference type="Proteomes" id="UP000199437">
    <property type="component" value="Unassembled WGS sequence"/>
</dbReference>
<reference evidence="2" key="1">
    <citation type="submission" date="2016-10" db="EMBL/GenBank/DDBJ databases">
        <authorList>
            <person name="Varghese N."/>
            <person name="Submissions S."/>
        </authorList>
    </citation>
    <scope>NUCLEOTIDE SEQUENCE [LARGE SCALE GENOMIC DNA]</scope>
    <source>
        <strain evidence="2">CGMCC 1.12402</strain>
    </source>
</reference>
<keyword evidence="2" id="KW-1185">Reference proteome</keyword>
<dbReference type="STRING" id="1267423.SAMN05216290_2130"/>
<gene>
    <name evidence="1" type="ORF">SAMN05216290_2130</name>
</gene>
<proteinExistence type="predicted"/>
<evidence type="ECO:0000313" key="1">
    <source>
        <dbReference type="EMBL" id="SEW23564.1"/>
    </source>
</evidence>
<evidence type="ECO:0000313" key="2">
    <source>
        <dbReference type="Proteomes" id="UP000199437"/>
    </source>
</evidence>